<sequence>VVISWAYRGTMRYLSEDFQLKILKEVRDANTEKFSICTAYTSQSMIEKMAKDAKFKDKLEFLLIGDPLSLGFEGKRKAISKALKKGSSDRVFFANLGVLNTSTSRWSPIIHSKIYVGYDKGEKPIWAFIGSPNFSESGMGLHRESLIHVTEQKTLTGIDKHIE</sequence>
<evidence type="ECO:0000259" key="1">
    <source>
        <dbReference type="Pfam" id="PF09565"/>
    </source>
</evidence>
<dbReference type="EMBL" id="UINC01180412">
    <property type="protein sequence ID" value="SVD89592.1"/>
    <property type="molecule type" value="Genomic_DNA"/>
</dbReference>
<gene>
    <name evidence="2" type="ORF">METZ01_LOCUS442446</name>
</gene>
<feature type="non-terminal residue" evidence="2">
    <location>
        <position position="163"/>
    </location>
</feature>
<dbReference type="InterPro" id="IPR019065">
    <property type="entry name" value="RE_NgoFVII_N"/>
</dbReference>
<name>A0A382Z257_9ZZZZ</name>
<dbReference type="AlphaFoldDB" id="A0A382Z257"/>
<proteinExistence type="predicted"/>
<reference evidence="2" key="1">
    <citation type="submission" date="2018-05" db="EMBL/GenBank/DDBJ databases">
        <authorList>
            <person name="Lanie J.A."/>
            <person name="Ng W.-L."/>
            <person name="Kazmierczak K.M."/>
            <person name="Andrzejewski T.M."/>
            <person name="Davidsen T.M."/>
            <person name="Wayne K.J."/>
            <person name="Tettelin H."/>
            <person name="Glass J.I."/>
            <person name="Rusch D."/>
            <person name="Podicherti R."/>
            <person name="Tsui H.-C.T."/>
            <person name="Winkler M.E."/>
        </authorList>
    </citation>
    <scope>NUCLEOTIDE SEQUENCE</scope>
</reference>
<evidence type="ECO:0000313" key="2">
    <source>
        <dbReference type="EMBL" id="SVD89592.1"/>
    </source>
</evidence>
<feature type="non-terminal residue" evidence="2">
    <location>
        <position position="1"/>
    </location>
</feature>
<protein>
    <recommendedName>
        <fullName evidence="1">Restriction endonuclease type II NgoFVII N-terminal domain-containing protein</fullName>
    </recommendedName>
</protein>
<dbReference type="Gene3D" id="3.30.870.10">
    <property type="entry name" value="Endonuclease Chain A"/>
    <property type="match status" value="1"/>
</dbReference>
<accession>A0A382Z257</accession>
<organism evidence="2">
    <name type="scientific">marine metagenome</name>
    <dbReference type="NCBI Taxonomy" id="408172"/>
    <lineage>
        <taxon>unclassified sequences</taxon>
        <taxon>metagenomes</taxon>
        <taxon>ecological metagenomes</taxon>
    </lineage>
</organism>
<feature type="domain" description="Restriction endonuclease type II NgoFVII N-terminal" evidence="1">
    <location>
        <begin position="26"/>
        <end position="159"/>
    </location>
</feature>
<dbReference type="Pfam" id="PF09565">
    <property type="entry name" value="RE_NgoFVII"/>
    <property type="match status" value="1"/>
</dbReference>